<evidence type="ECO:0000313" key="3">
    <source>
        <dbReference type="Proteomes" id="UP000641588"/>
    </source>
</evidence>
<keyword evidence="1" id="KW-0472">Membrane</keyword>
<gene>
    <name evidence="2" type="ORF">GC093_16045</name>
</gene>
<reference evidence="2" key="1">
    <citation type="submission" date="2019-10" db="EMBL/GenBank/DDBJ databases">
        <title>Description of Paenibacillus glebae sp. nov.</title>
        <authorList>
            <person name="Carlier A."/>
            <person name="Qi S."/>
        </authorList>
    </citation>
    <scope>NUCLEOTIDE SEQUENCE</scope>
    <source>
        <strain evidence="2">LMG 31456</strain>
    </source>
</reference>
<protein>
    <submittedName>
        <fullName evidence="2">Uncharacterized protein</fullName>
    </submittedName>
</protein>
<evidence type="ECO:0000313" key="2">
    <source>
        <dbReference type="EMBL" id="NOU94720.1"/>
    </source>
</evidence>
<accession>A0A972K1C5</accession>
<dbReference type="EMBL" id="WHOD01000062">
    <property type="protein sequence ID" value="NOU94720.1"/>
    <property type="molecule type" value="Genomic_DNA"/>
</dbReference>
<dbReference type="AlphaFoldDB" id="A0A972K1C5"/>
<feature type="transmembrane region" description="Helical" evidence="1">
    <location>
        <begin position="20"/>
        <end position="38"/>
    </location>
</feature>
<dbReference type="Proteomes" id="UP000641588">
    <property type="component" value="Unassembled WGS sequence"/>
</dbReference>
<comment type="caution">
    <text evidence="2">The sequence shown here is derived from an EMBL/GenBank/DDBJ whole genome shotgun (WGS) entry which is preliminary data.</text>
</comment>
<organism evidence="2 3">
    <name type="scientific">Paenibacillus foliorum</name>
    <dbReference type="NCBI Taxonomy" id="2654974"/>
    <lineage>
        <taxon>Bacteria</taxon>
        <taxon>Bacillati</taxon>
        <taxon>Bacillota</taxon>
        <taxon>Bacilli</taxon>
        <taxon>Bacillales</taxon>
        <taxon>Paenibacillaceae</taxon>
        <taxon>Paenibacillus</taxon>
    </lineage>
</organism>
<proteinExistence type="predicted"/>
<keyword evidence="1" id="KW-1133">Transmembrane helix</keyword>
<sequence>MKEEQEIAIYPAAPQDWMNYLMALFSAVQQMYALFFCMGASSYRNILTLCVGYHTPAVSEHEVAGFWTI</sequence>
<dbReference type="RefSeq" id="WP_171652926.1">
    <property type="nucleotide sequence ID" value="NZ_WHOD01000062.1"/>
</dbReference>
<name>A0A972K1C5_9BACL</name>
<evidence type="ECO:0000256" key="1">
    <source>
        <dbReference type="SAM" id="Phobius"/>
    </source>
</evidence>
<keyword evidence="3" id="KW-1185">Reference proteome</keyword>
<keyword evidence="1" id="KW-0812">Transmembrane</keyword>